<dbReference type="Proteomes" id="UP000729402">
    <property type="component" value="Unassembled WGS sequence"/>
</dbReference>
<proteinExistence type="predicted"/>
<accession>A0A8J5RTE7</accession>
<dbReference type="EMBL" id="JAAALK010000288">
    <property type="protein sequence ID" value="KAG8055887.1"/>
    <property type="molecule type" value="Genomic_DNA"/>
</dbReference>
<organism evidence="2 3">
    <name type="scientific">Zizania palustris</name>
    <name type="common">Northern wild rice</name>
    <dbReference type="NCBI Taxonomy" id="103762"/>
    <lineage>
        <taxon>Eukaryota</taxon>
        <taxon>Viridiplantae</taxon>
        <taxon>Streptophyta</taxon>
        <taxon>Embryophyta</taxon>
        <taxon>Tracheophyta</taxon>
        <taxon>Spermatophyta</taxon>
        <taxon>Magnoliopsida</taxon>
        <taxon>Liliopsida</taxon>
        <taxon>Poales</taxon>
        <taxon>Poaceae</taxon>
        <taxon>BOP clade</taxon>
        <taxon>Oryzoideae</taxon>
        <taxon>Oryzeae</taxon>
        <taxon>Zizaniinae</taxon>
        <taxon>Zizania</taxon>
    </lineage>
</organism>
<reference evidence="2" key="1">
    <citation type="journal article" date="2021" name="bioRxiv">
        <title>Whole Genome Assembly and Annotation of Northern Wild Rice, Zizania palustris L., Supports a Whole Genome Duplication in the Zizania Genus.</title>
        <authorList>
            <person name="Haas M."/>
            <person name="Kono T."/>
            <person name="Macchietto M."/>
            <person name="Millas R."/>
            <person name="McGilp L."/>
            <person name="Shao M."/>
            <person name="Duquette J."/>
            <person name="Hirsch C.N."/>
            <person name="Kimball J."/>
        </authorList>
    </citation>
    <scope>NUCLEOTIDE SEQUENCE</scope>
    <source>
        <tissue evidence="2">Fresh leaf tissue</tissue>
    </source>
</reference>
<evidence type="ECO:0000313" key="3">
    <source>
        <dbReference type="Proteomes" id="UP000729402"/>
    </source>
</evidence>
<evidence type="ECO:0000313" key="2">
    <source>
        <dbReference type="EMBL" id="KAG8055887.1"/>
    </source>
</evidence>
<reference evidence="2" key="2">
    <citation type="submission" date="2021-02" db="EMBL/GenBank/DDBJ databases">
        <authorList>
            <person name="Kimball J.A."/>
            <person name="Haas M.W."/>
            <person name="Macchietto M."/>
            <person name="Kono T."/>
            <person name="Duquette J."/>
            <person name="Shao M."/>
        </authorList>
    </citation>
    <scope>NUCLEOTIDE SEQUENCE</scope>
    <source>
        <tissue evidence="2">Fresh leaf tissue</tissue>
    </source>
</reference>
<keyword evidence="3" id="KW-1185">Reference proteome</keyword>
<gene>
    <name evidence="2" type="ORF">GUJ93_ZPchr0001g30709</name>
</gene>
<feature type="region of interest" description="Disordered" evidence="1">
    <location>
        <begin position="79"/>
        <end position="99"/>
    </location>
</feature>
<sequence length="138" mass="15018">MRGRHGGRRCSSGDNAQCSTGGDAPGDVVRFKPSQNLGHPDFNRVGFETIGNNAYGPSRPGPQEKYRRLHDTLQEVPLPSTPAEEITRRKSRRRYSARLPTHPLEPAVLGALRPAPTGILRPACDFVLPAGAAPARMR</sequence>
<protein>
    <submittedName>
        <fullName evidence="2">Uncharacterized protein</fullName>
    </submittedName>
</protein>
<feature type="region of interest" description="Disordered" evidence="1">
    <location>
        <begin position="1"/>
        <end position="44"/>
    </location>
</feature>
<comment type="caution">
    <text evidence="2">The sequence shown here is derived from an EMBL/GenBank/DDBJ whole genome shotgun (WGS) entry which is preliminary data.</text>
</comment>
<dbReference type="AlphaFoldDB" id="A0A8J5RTE7"/>
<name>A0A8J5RTE7_ZIZPA</name>
<evidence type="ECO:0000256" key="1">
    <source>
        <dbReference type="SAM" id="MobiDB-lite"/>
    </source>
</evidence>